<evidence type="ECO:0008006" key="3">
    <source>
        <dbReference type="Google" id="ProtNLM"/>
    </source>
</evidence>
<dbReference type="EMBL" id="JAGETV010000015">
    <property type="protein sequence ID" value="MBO1927652.1"/>
    <property type="molecule type" value="Genomic_DNA"/>
</dbReference>
<evidence type="ECO:0000313" key="1">
    <source>
        <dbReference type="EMBL" id="MBO1927652.1"/>
    </source>
</evidence>
<accession>A0ABS3Q5V2</accession>
<organism evidence="1 2">
    <name type="scientific">Thiomicrorhabdus marina</name>
    <dbReference type="NCBI Taxonomy" id="2818442"/>
    <lineage>
        <taxon>Bacteria</taxon>
        <taxon>Pseudomonadati</taxon>
        <taxon>Pseudomonadota</taxon>
        <taxon>Gammaproteobacteria</taxon>
        <taxon>Thiotrichales</taxon>
        <taxon>Piscirickettsiaceae</taxon>
        <taxon>Thiomicrorhabdus</taxon>
    </lineage>
</organism>
<reference evidence="1 2" key="1">
    <citation type="submission" date="2021-03" db="EMBL/GenBank/DDBJ databases">
        <title>Thiomicrorhabdus sp.nov.,novel sulfur-oxidizing bacteria isolated from coastal sediment.</title>
        <authorList>
            <person name="Liu X."/>
        </authorList>
    </citation>
    <scope>NUCLEOTIDE SEQUENCE [LARGE SCALE GENOMIC DNA]</scope>
    <source>
        <strain evidence="1 2">6S2-11</strain>
    </source>
</reference>
<dbReference type="Proteomes" id="UP000664835">
    <property type="component" value="Unassembled WGS sequence"/>
</dbReference>
<dbReference type="Gene3D" id="3.90.550.10">
    <property type="entry name" value="Spore Coat Polysaccharide Biosynthesis Protein SpsA, Chain A"/>
    <property type="match status" value="1"/>
</dbReference>
<sequence>MLHVICLKWGDKYSPDYVNRLYKMVKNNLNQPFKFHCLTEDAEGVDEVIIIEDLPELGLEGWWYKLVIFQRGFLGLSSQDKILFLDLDIVITGSLEPLITYSDKFCISSDINEDRYNSSVLCFNAGQYAFIWESFWAQKEWIIKQMHGDQDWIEYVFKEAVIYPKTLIKSFKLDLDAKVQYSFGALGKALRNHFSIFSPKGEVAFPHGTSIVLFHGKPDPKDVIHEPYDKYKKAPWIEDVYRAPSMD</sequence>
<dbReference type="SUPFAM" id="SSF53448">
    <property type="entry name" value="Nucleotide-diphospho-sugar transferases"/>
    <property type="match status" value="1"/>
</dbReference>
<keyword evidence="2" id="KW-1185">Reference proteome</keyword>
<evidence type="ECO:0000313" key="2">
    <source>
        <dbReference type="Proteomes" id="UP000664835"/>
    </source>
</evidence>
<protein>
    <recommendedName>
        <fullName evidence="3">Glycosyltransferase</fullName>
    </recommendedName>
</protein>
<proteinExistence type="predicted"/>
<gene>
    <name evidence="1" type="ORF">J3998_08690</name>
</gene>
<dbReference type="RefSeq" id="WP_208150184.1">
    <property type="nucleotide sequence ID" value="NZ_JAGETV010000015.1"/>
</dbReference>
<comment type="caution">
    <text evidence="1">The sequence shown here is derived from an EMBL/GenBank/DDBJ whole genome shotgun (WGS) entry which is preliminary data.</text>
</comment>
<dbReference type="InterPro" id="IPR029044">
    <property type="entry name" value="Nucleotide-diphossugar_trans"/>
</dbReference>
<name>A0ABS3Q5V2_9GAMM</name>